<dbReference type="AlphaFoldDB" id="A0A4S4FK45"/>
<evidence type="ECO:0000313" key="9">
    <source>
        <dbReference type="EMBL" id="THG30587.1"/>
    </source>
</evidence>
<dbReference type="Pfam" id="PF00455">
    <property type="entry name" value="DeoRC"/>
    <property type="match status" value="1"/>
</dbReference>
<comment type="caution">
    <text evidence="8">The sequence shown here is derived from an EMBL/GenBank/DDBJ whole genome shotgun (WGS) entry which is preliminary data.</text>
</comment>
<accession>A0A4S4FK45</accession>
<dbReference type="PRINTS" id="PR00037">
    <property type="entry name" value="HTHLACR"/>
</dbReference>
<dbReference type="InterPro" id="IPR036388">
    <property type="entry name" value="WH-like_DNA-bd_sf"/>
</dbReference>
<keyword evidence="3" id="KW-0805">Transcription regulation</keyword>
<dbReference type="GO" id="GO:0003677">
    <property type="term" value="F:DNA binding"/>
    <property type="evidence" value="ECO:0007669"/>
    <property type="project" value="UniProtKB-KW"/>
</dbReference>
<dbReference type="Gene3D" id="3.40.50.1360">
    <property type="match status" value="1"/>
</dbReference>
<dbReference type="InterPro" id="IPR001034">
    <property type="entry name" value="DeoR_HTH"/>
</dbReference>
<dbReference type="PANTHER" id="PTHR30363:SF4">
    <property type="entry name" value="GLYCEROL-3-PHOSPHATE REGULON REPRESSOR"/>
    <property type="match status" value="1"/>
</dbReference>
<feature type="domain" description="HTH deoR-type" evidence="7">
    <location>
        <begin position="3"/>
        <end position="58"/>
    </location>
</feature>
<sequence>MYATERQDRISTAIARVGRVSVMELSREFGVASETIRRDLDLLEEQGRLRRVHGGAVSAQSTTIAETSLADRSDQAREQKSAIARAALRQVPDTFRGSLLIDAGSTTAQFAELLAARQPAAPDARIDVSTNSLAIAATLNASAHLALRILGGKIRGITGAAVGPSTIAQLTDLRPDIAFIGANGVSDGFGLSTPDEAEAAVKAAMVHAARRVVVLADSSKLEVETLVRFARLDEVDTLITDAPPPALLASALAAHGVEVVLA</sequence>
<comment type="function">
    <text evidence="6">Repressor of the lactose catabolism operon. Galactose-6-phosphate is the inducer.</text>
</comment>
<keyword evidence="10" id="KW-1185">Reference proteome</keyword>
<dbReference type="SMART" id="SM01134">
    <property type="entry name" value="DeoRC"/>
    <property type="match status" value="1"/>
</dbReference>
<proteinExistence type="predicted"/>
<dbReference type="PROSITE" id="PS00894">
    <property type="entry name" value="HTH_DEOR_1"/>
    <property type="match status" value="1"/>
</dbReference>
<name>A0A4S4FK45_9MICO</name>
<dbReference type="SUPFAM" id="SSF46785">
    <property type="entry name" value="Winged helix' DNA-binding domain"/>
    <property type="match status" value="1"/>
</dbReference>
<evidence type="ECO:0000256" key="4">
    <source>
        <dbReference type="ARBA" id="ARBA00023125"/>
    </source>
</evidence>
<evidence type="ECO:0000256" key="2">
    <source>
        <dbReference type="ARBA" id="ARBA00022491"/>
    </source>
</evidence>
<dbReference type="Pfam" id="PF08220">
    <property type="entry name" value="HTH_DeoR"/>
    <property type="match status" value="1"/>
</dbReference>
<evidence type="ECO:0000256" key="5">
    <source>
        <dbReference type="ARBA" id="ARBA00023163"/>
    </source>
</evidence>
<gene>
    <name evidence="9" type="ORF">E6C70_14575</name>
    <name evidence="8" type="ORF">E6C70_14855</name>
</gene>
<keyword evidence="5" id="KW-0804">Transcription</keyword>
<protein>
    <recommendedName>
        <fullName evidence="1">Lactose phosphotransferase system repressor</fullName>
    </recommendedName>
</protein>
<evidence type="ECO:0000256" key="6">
    <source>
        <dbReference type="ARBA" id="ARBA00024937"/>
    </source>
</evidence>
<dbReference type="GO" id="GO:0003700">
    <property type="term" value="F:DNA-binding transcription factor activity"/>
    <property type="evidence" value="ECO:0007669"/>
    <property type="project" value="InterPro"/>
</dbReference>
<dbReference type="Gene3D" id="1.10.10.10">
    <property type="entry name" value="Winged helix-like DNA-binding domain superfamily/Winged helix DNA-binding domain"/>
    <property type="match status" value="1"/>
</dbReference>
<keyword evidence="2" id="KW-0678">Repressor</keyword>
<reference evidence="8 10" key="1">
    <citation type="submission" date="2019-04" db="EMBL/GenBank/DDBJ databases">
        <authorList>
            <person name="Jiang L."/>
        </authorList>
    </citation>
    <scope>NUCLEOTIDE SEQUENCE [LARGE SCALE GENOMIC DNA]</scope>
    <source>
        <strain evidence="8 10">YIM 131861</strain>
    </source>
</reference>
<dbReference type="InterPro" id="IPR037171">
    <property type="entry name" value="NagB/RpiA_transferase-like"/>
</dbReference>
<organism evidence="8 10">
    <name type="scientific">Orlajensenia flava</name>
    <dbReference type="NCBI Taxonomy" id="2565934"/>
    <lineage>
        <taxon>Bacteria</taxon>
        <taxon>Bacillati</taxon>
        <taxon>Actinomycetota</taxon>
        <taxon>Actinomycetes</taxon>
        <taxon>Micrococcales</taxon>
        <taxon>Microbacteriaceae</taxon>
        <taxon>Orlajensenia</taxon>
    </lineage>
</organism>
<dbReference type="SUPFAM" id="SSF100950">
    <property type="entry name" value="NagB/RpiA/CoA transferase-like"/>
    <property type="match status" value="1"/>
</dbReference>
<dbReference type="SMART" id="SM00420">
    <property type="entry name" value="HTH_DEOR"/>
    <property type="match status" value="1"/>
</dbReference>
<dbReference type="PANTHER" id="PTHR30363">
    <property type="entry name" value="HTH-TYPE TRANSCRIPTIONAL REGULATOR SRLR-RELATED"/>
    <property type="match status" value="1"/>
</dbReference>
<dbReference type="InterPro" id="IPR050313">
    <property type="entry name" value="Carb_Metab_HTH_regulators"/>
</dbReference>
<evidence type="ECO:0000313" key="10">
    <source>
        <dbReference type="Proteomes" id="UP000307380"/>
    </source>
</evidence>
<dbReference type="EMBL" id="SSSN01000014">
    <property type="protein sequence ID" value="THG30324.1"/>
    <property type="molecule type" value="Genomic_DNA"/>
</dbReference>
<dbReference type="InterPro" id="IPR018356">
    <property type="entry name" value="Tscrpt_reg_HTH_DeoR_CS"/>
</dbReference>
<dbReference type="Proteomes" id="UP000307380">
    <property type="component" value="Unassembled WGS sequence"/>
</dbReference>
<evidence type="ECO:0000313" key="8">
    <source>
        <dbReference type="EMBL" id="THG30324.1"/>
    </source>
</evidence>
<dbReference type="PROSITE" id="PS51000">
    <property type="entry name" value="HTH_DEOR_2"/>
    <property type="match status" value="1"/>
</dbReference>
<evidence type="ECO:0000256" key="3">
    <source>
        <dbReference type="ARBA" id="ARBA00023015"/>
    </source>
</evidence>
<evidence type="ECO:0000256" key="1">
    <source>
        <dbReference type="ARBA" id="ARBA00021390"/>
    </source>
</evidence>
<keyword evidence="4" id="KW-0238">DNA-binding</keyword>
<dbReference type="RefSeq" id="WP_136425286.1">
    <property type="nucleotide sequence ID" value="NZ_SSSN01000013.1"/>
</dbReference>
<dbReference type="InterPro" id="IPR014036">
    <property type="entry name" value="DeoR-like_C"/>
</dbReference>
<dbReference type="OrthoDB" id="7688673at2"/>
<dbReference type="InterPro" id="IPR036390">
    <property type="entry name" value="WH_DNA-bd_sf"/>
</dbReference>
<dbReference type="EMBL" id="SSSN01000013">
    <property type="protein sequence ID" value="THG30587.1"/>
    <property type="molecule type" value="Genomic_DNA"/>
</dbReference>
<evidence type="ECO:0000259" key="7">
    <source>
        <dbReference type="PROSITE" id="PS51000"/>
    </source>
</evidence>